<dbReference type="EMBL" id="AGCI01000064">
    <property type="protein sequence ID" value="EHM41731.1"/>
    <property type="molecule type" value="Genomic_DNA"/>
</dbReference>
<dbReference type="AlphaFoldDB" id="G9Y845"/>
<proteinExistence type="predicted"/>
<sequence>MGVGLNNDLLNISCRLKTNKIKRLTKKICGEKHHASNTYQTERF</sequence>
<protein>
    <submittedName>
        <fullName evidence="1">Uncharacterized protein</fullName>
    </submittedName>
</protein>
<evidence type="ECO:0000313" key="2">
    <source>
        <dbReference type="Proteomes" id="UP000005959"/>
    </source>
</evidence>
<evidence type="ECO:0000313" key="1">
    <source>
        <dbReference type="EMBL" id="EHM41731.1"/>
    </source>
</evidence>
<reference evidence="1 2" key="1">
    <citation type="submission" date="2011-08" db="EMBL/GenBank/DDBJ databases">
        <authorList>
            <person name="Weinstock G."/>
            <person name="Sodergren E."/>
            <person name="Clifton S."/>
            <person name="Fulton L."/>
            <person name="Fulton B."/>
            <person name="Courtney L."/>
            <person name="Fronick C."/>
            <person name="Harrison M."/>
            <person name="Strong C."/>
            <person name="Farmer C."/>
            <person name="Delahaunty K."/>
            <person name="Markovic C."/>
            <person name="Hall O."/>
            <person name="Minx P."/>
            <person name="Tomlinson C."/>
            <person name="Mitreva M."/>
            <person name="Hou S."/>
            <person name="Chen J."/>
            <person name="Wollam A."/>
            <person name="Pepin K.H."/>
            <person name="Johnson M."/>
            <person name="Bhonagiri V."/>
            <person name="Zhang X."/>
            <person name="Suruliraj S."/>
            <person name="Warren W."/>
            <person name="Chinwalla A."/>
            <person name="Mardis E.R."/>
            <person name="Wilson R.K."/>
        </authorList>
    </citation>
    <scope>NUCLEOTIDE SEQUENCE [LARGE SCALE GENOMIC DNA]</scope>
    <source>
        <strain evidence="1 2">ATCC 51873</strain>
    </source>
</reference>
<name>G9Y845_HAFAL</name>
<dbReference type="Proteomes" id="UP000005959">
    <property type="component" value="Unassembled WGS sequence"/>
</dbReference>
<gene>
    <name evidence="1" type="ORF">HMPREF0454_02754</name>
</gene>
<dbReference type="HOGENOM" id="CLU_3216937_0_0_6"/>
<accession>G9Y845</accession>
<comment type="caution">
    <text evidence="1">The sequence shown here is derived from an EMBL/GenBank/DDBJ whole genome shotgun (WGS) entry which is preliminary data.</text>
</comment>
<organism evidence="1 2">
    <name type="scientific">Hafnia alvei ATCC 51873</name>
    <dbReference type="NCBI Taxonomy" id="1002364"/>
    <lineage>
        <taxon>Bacteria</taxon>
        <taxon>Pseudomonadati</taxon>
        <taxon>Pseudomonadota</taxon>
        <taxon>Gammaproteobacteria</taxon>
        <taxon>Enterobacterales</taxon>
        <taxon>Hafniaceae</taxon>
        <taxon>Hafnia</taxon>
    </lineage>
</organism>